<organism evidence="2 3">
    <name type="scientific">Acidianus manzaensis</name>
    <dbReference type="NCBI Taxonomy" id="282676"/>
    <lineage>
        <taxon>Archaea</taxon>
        <taxon>Thermoproteota</taxon>
        <taxon>Thermoprotei</taxon>
        <taxon>Sulfolobales</taxon>
        <taxon>Sulfolobaceae</taxon>
        <taxon>Acidianus</taxon>
    </lineage>
</organism>
<dbReference type="RefSeq" id="WP_148692692.1">
    <property type="nucleotide sequence ID" value="NZ_CP020477.1"/>
</dbReference>
<dbReference type="InterPro" id="IPR013324">
    <property type="entry name" value="RNA_pol_sigma_r3/r4-like"/>
</dbReference>
<dbReference type="InterPro" id="IPR007050">
    <property type="entry name" value="HTH_bacterioopsin"/>
</dbReference>
<keyword evidence="3" id="KW-1185">Reference proteome</keyword>
<dbReference type="STRING" id="282676.B6F84_13285"/>
<dbReference type="PANTHER" id="PTHR34236:SF2">
    <property type="entry name" value="HTH BAT-TYPE DOMAIN-CONTAINING PROTEIN"/>
    <property type="match status" value="1"/>
</dbReference>
<dbReference type="Gene3D" id="1.10.10.10">
    <property type="entry name" value="Winged helix-like DNA-binding domain superfamily/Winged helix DNA-binding domain"/>
    <property type="match status" value="1"/>
</dbReference>
<protein>
    <submittedName>
        <fullName evidence="2">RNA polymerase subunit sigma-70</fullName>
    </submittedName>
</protein>
<gene>
    <name evidence="2" type="ORF">B6F84_13285</name>
</gene>
<evidence type="ECO:0000313" key="3">
    <source>
        <dbReference type="Proteomes" id="UP000193404"/>
    </source>
</evidence>
<accession>A0A1W6K320</accession>
<evidence type="ECO:0000313" key="2">
    <source>
        <dbReference type="EMBL" id="ARM76897.1"/>
    </source>
</evidence>
<dbReference type="Proteomes" id="UP000193404">
    <property type="component" value="Chromosome"/>
</dbReference>
<dbReference type="GeneID" id="41591913"/>
<dbReference type="OrthoDB" id="202021at2157"/>
<dbReference type="AlphaFoldDB" id="A0A1W6K320"/>
<name>A0A1W6K320_9CREN</name>
<dbReference type="InterPro" id="IPR036388">
    <property type="entry name" value="WH-like_DNA-bd_sf"/>
</dbReference>
<feature type="domain" description="HTH bat-type" evidence="1">
    <location>
        <begin position="144"/>
        <end position="196"/>
    </location>
</feature>
<dbReference type="PANTHER" id="PTHR34236">
    <property type="entry name" value="DIMETHYL SULFOXIDE REDUCTASE TRANSCRIPTIONAL ACTIVATOR"/>
    <property type="match status" value="1"/>
</dbReference>
<evidence type="ECO:0000259" key="1">
    <source>
        <dbReference type="Pfam" id="PF04967"/>
    </source>
</evidence>
<proteinExistence type="predicted"/>
<reference evidence="2 3" key="1">
    <citation type="submission" date="2017-03" db="EMBL/GenBank/DDBJ databases">
        <title>Sulfur activation and transportation mechanism of thermophilic Archaea Acidianus manzaensis YN-25.</title>
        <authorList>
            <person name="Ma Y."/>
            <person name="Yang Y."/>
            <person name="Xia J."/>
        </authorList>
    </citation>
    <scope>NUCLEOTIDE SEQUENCE [LARGE SCALE GENOMIC DNA]</scope>
    <source>
        <strain evidence="2 3">YN-25</strain>
    </source>
</reference>
<dbReference type="Pfam" id="PF04967">
    <property type="entry name" value="HTH_10"/>
    <property type="match status" value="1"/>
</dbReference>
<dbReference type="KEGG" id="aman:B6F84_13285"/>
<dbReference type="SUPFAM" id="SSF88659">
    <property type="entry name" value="Sigma3 and sigma4 domains of RNA polymerase sigma factors"/>
    <property type="match status" value="1"/>
</dbReference>
<sequence>MKKSPLEASIVIENHPCEVMKLISSLNLNAFVENVKLGDNVTDHIVNFDDLDNTQYQKLRLASLKTMRLSDSKVWIRTSGCAVCKLLYSSDVVVEKVKVVGEKALIYNLLIPNMSSLKDLLKKLNDIGVKSTVMSIMEIEENQLTERQMEILKMAFKLGYFDDDRKISMSELAEKLGISAPTLEEILRRALRKVVKNYLDKSS</sequence>
<dbReference type="EMBL" id="CP020477">
    <property type="protein sequence ID" value="ARM76897.1"/>
    <property type="molecule type" value="Genomic_DNA"/>
</dbReference>